<proteinExistence type="predicted"/>
<protein>
    <recommendedName>
        <fullName evidence="3">Polyketide cyclase / dehydrase and lipid transport</fullName>
    </recommendedName>
</protein>
<dbReference type="SUPFAM" id="SSF55961">
    <property type="entry name" value="Bet v1-like"/>
    <property type="match status" value="1"/>
</dbReference>
<dbReference type="Gene3D" id="3.30.530.20">
    <property type="match status" value="1"/>
</dbReference>
<dbReference type="AlphaFoldDB" id="A0A0A0HJZ4"/>
<sequence length="155" mass="17656">MQFTGREDIEAPIERVFEEIADFQGFERSALRRGADVRRTDKLKVPGVGMSWHAVFKLRGKQRKVDVSVVDYDPPNGIKLGLMSSSIEGQMIAELVALSRGRTRMTVTLVLQPRTLAARLMMQSLRLARNNLTKRFKVRLAEYAAEIEDRYTRSA</sequence>
<dbReference type="InterPro" id="IPR023393">
    <property type="entry name" value="START-like_dom_sf"/>
</dbReference>
<accession>A0A0A0HJZ4</accession>
<dbReference type="HOGENOM" id="CLU_138417_0_0_5"/>
<dbReference type="STRING" id="215743.ROSMUCSMR3_01514"/>
<dbReference type="OrthoDB" id="7860307at2"/>
<dbReference type="CDD" id="cd07812">
    <property type="entry name" value="SRPBCC"/>
    <property type="match status" value="1"/>
</dbReference>
<evidence type="ECO:0000313" key="2">
    <source>
        <dbReference type="Proteomes" id="UP000030021"/>
    </source>
</evidence>
<dbReference type="RefSeq" id="WP_037273263.1">
    <property type="nucleotide sequence ID" value="NZ_KN293980.1"/>
</dbReference>
<dbReference type="eggNOG" id="COG3427">
    <property type="taxonomic scope" value="Bacteria"/>
</dbReference>
<reference evidence="1 2" key="1">
    <citation type="submission" date="2013-01" db="EMBL/GenBank/DDBJ databases">
        <authorList>
            <person name="Fiebig A."/>
            <person name="Goeker M."/>
            <person name="Klenk H.-P.P."/>
        </authorList>
    </citation>
    <scope>NUCLEOTIDE SEQUENCE [LARGE SCALE GENOMIC DNA]</scope>
    <source>
        <strain evidence="1 2">DSM 17069</strain>
    </source>
</reference>
<dbReference type="EMBL" id="AONH01000013">
    <property type="protein sequence ID" value="KGM87500.1"/>
    <property type="molecule type" value="Genomic_DNA"/>
</dbReference>
<organism evidence="1 2">
    <name type="scientific">Roseovarius mucosus DSM 17069</name>
    <dbReference type="NCBI Taxonomy" id="1288298"/>
    <lineage>
        <taxon>Bacteria</taxon>
        <taxon>Pseudomonadati</taxon>
        <taxon>Pseudomonadota</taxon>
        <taxon>Alphaproteobacteria</taxon>
        <taxon>Rhodobacterales</taxon>
        <taxon>Roseobacteraceae</taxon>
        <taxon>Roseovarius</taxon>
    </lineage>
</organism>
<evidence type="ECO:0008006" key="3">
    <source>
        <dbReference type="Google" id="ProtNLM"/>
    </source>
</evidence>
<evidence type="ECO:0000313" key="1">
    <source>
        <dbReference type="EMBL" id="KGM87500.1"/>
    </source>
</evidence>
<name>A0A0A0HJZ4_9RHOB</name>
<comment type="caution">
    <text evidence="1">The sequence shown here is derived from an EMBL/GenBank/DDBJ whole genome shotgun (WGS) entry which is preliminary data.</text>
</comment>
<dbReference type="Proteomes" id="UP000030021">
    <property type="component" value="Unassembled WGS sequence"/>
</dbReference>
<gene>
    <name evidence="1" type="ORF">rosmuc_02235</name>
</gene>
<dbReference type="PATRIC" id="fig|1288298.3.peg.2245"/>